<evidence type="ECO:0000313" key="2">
    <source>
        <dbReference type="EMBL" id="OGY13467.1"/>
    </source>
</evidence>
<reference evidence="2 3" key="1">
    <citation type="journal article" date="2016" name="Nat. Commun.">
        <title>Thousands of microbial genomes shed light on interconnected biogeochemical processes in an aquifer system.</title>
        <authorList>
            <person name="Anantharaman K."/>
            <person name="Brown C.T."/>
            <person name="Hug L.A."/>
            <person name="Sharon I."/>
            <person name="Castelle C.J."/>
            <person name="Probst A.J."/>
            <person name="Thomas B.C."/>
            <person name="Singh A."/>
            <person name="Wilkins M.J."/>
            <person name="Karaoz U."/>
            <person name="Brodie E.L."/>
            <person name="Williams K.H."/>
            <person name="Hubbard S.S."/>
            <person name="Banfield J.F."/>
        </authorList>
    </citation>
    <scope>NUCLEOTIDE SEQUENCE [LARGE SCALE GENOMIC DNA]</scope>
</reference>
<name>A0A1G1VDR2_9BACT</name>
<keyword evidence="1" id="KW-0472">Membrane</keyword>
<gene>
    <name evidence="2" type="ORF">A3A77_00025</name>
</gene>
<keyword evidence="1" id="KW-1133">Transmembrane helix</keyword>
<proteinExistence type="predicted"/>
<dbReference type="EMBL" id="MHCC01000014">
    <property type="protein sequence ID" value="OGY13467.1"/>
    <property type="molecule type" value="Genomic_DNA"/>
</dbReference>
<dbReference type="AlphaFoldDB" id="A0A1G1VDR2"/>
<evidence type="ECO:0000256" key="1">
    <source>
        <dbReference type="SAM" id="Phobius"/>
    </source>
</evidence>
<dbReference type="Proteomes" id="UP000178659">
    <property type="component" value="Unassembled WGS sequence"/>
</dbReference>
<organism evidence="2 3">
    <name type="scientific">Candidatus Blackburnbacteria bacterium RIFCSPLOWO2_01_FULL_40_20</name>
    <dbReference type="NCBI Taxonomy" id="1797519"/>
    <lineage>
        <taxon>Bacteria</taxon>
        <taxon>Candidatus Blackburniibacteriota</taxon>
    </lineage>
</organism>
<evidence type="ECO:0000313" key="3">
    <source>
        <dbReference type="Proteomes" id="UP000178659"/>
    </source>
</evidence>
<keyword evidence="1" id="KW-0812">Transmembrane</keyword>
<accession>A0A1G1VDR2</accession>
<sequence>MKYLLYALVVFVGVSLFLGITWAWIVPDVFAGAVKEGLLPDKLSLLQTLKLTIVVVTIVILIPTTIQGVIEAVRK</sequence>
<protein>
    <submittedName>
        <fullName evidence="2">Uncharacterized protein</fullName>
    </submittedName>
</protein>
<comment type="caution">
    <text evidence="2">The sequence shown here is derived from an EMBL/GenBank/DDBJ whole genome shotgun (WGS) entry which is preliminary data.</text>
</comment>
<feature type="transmembrane region" description="Helical" evidence="1">
    <location>
        <begin position="5"/>
        <end position="25"/>
    </location>
</feature>
<feature type="transmembrane region" description="Helical" evidence="1">
    <location>
        <begin position="45"/>
        <end position="70"/>
    </location>
</feature>